<dbReference type="AlphaFoldDB" id="A0A9X3NZJ2"/>
<evidence type="ECO:0000256" key="1">
    <source>
        <dbReference type="SAM" id="MobiDB-lite"/>
    </source>
</evidence>
<feature type="compositionally biased region" description="Acidic residues" evidence="1">
    <location>
        <begin position="24"/>
        <end position="48"/>
    </location>
</feature>
<keyword evidence="3" id="KW-1185">Reference proteome</keyword>
<dbReference type="RefSeq" id="WP_270074452.1">
    <property type="nucleotide sequence ID" value="NZ_JAJAQC010000051.1"/>
</dbReference>
<sequence length="95" mass="10044">MRYAGSADMGDDEQETERAMYESGGEEPPGELSFDEVDDSRDTEEPDDLAGPREGGAAGGGGPADESDDAEDDEEIVFLPDEDGEAPESYFDSGS</sequence>
<comment type="caution">
    <text evidence="2">The sequence shown here is derived from an EMBL/GenBank/DDBJ whole genome shotgun (WGS) entry which is preliminary data.</text>
</comment>
<name>A0A9X3NZJ2_9ACTN</name>
<feature type="compositionally biased region" description="Gly residues" evidence="1">
    <location>
        <begin position="53"/>
        <end position="63"/>
    </location>
</feature>
<reference evidence="2" key="1">
    <citation type="submission" date="2021-10" db="EMBL/GenBank/DDBJ databases">
        <title>Streptomonospora sp. nov., isolated from mangrove soil.</title>
        <authorList>
            <person name="Chen X."/>
            <person name="Ge X."/>
            <person name="Liu W."/>
        </authorList>
    </citation>
    <scope>NUCLEOTIDE SEQUENCE</scope>
    <source>
        <strain evidence="2">S1-112</strain>
    </source>
</reference>
<gene>
    <name evidence="2" type="ORF">LG943_23195</name>
</gene>
<evidence type="ECO:0000313" key="2">
    <source>
        <dbReference type="EMBL" id="MDA0567201.1"/>
    </source>
</evidence>
<accession>A0A9X3NZJ2</accession>
<protein>
    <submittedName>
        <fullName evidence="2">Uncharacterized protein</fullName>
    </submittedName>
</protein>
<dbReference type="EMBL" id="JAJAQC010000051">
    <property type="protein sequence ID" value="MDA0567201.1"/>
    <property type="molecule type" value="Genomic_DNA"/>
</dbReference>
<organism evidence="2 3">
    <name type="scientific">Streptomonospora mangrovi</name>
    <dbReference type="NCBI Taxonomy" id="2883123"/>
    <lineage>
        <taxon>Bacteria</taxon>
        <taxon>Bacillati</taxon>
        <taxon>Actinomycetota</taxon>
        <taxon>Actinomycetes</taxon>
        <taxon>Streptosporangiales</taxon>
        <taxon>Nocardiopsidaceae</taxon>
        <taxon>Streptomonospora</taxon>
    </lineage>
</organism>
<evidence type="ECO:0000313" key="3">
    <source>
        <dbReference type="Proteomes" id="UP001140076"/>
    </source>
</evidence>
<feature type="region of interest" description="Disordered" evidence="1">
    <location>
        <begin position="1"/>
        <end position="95"/>
    </location>
</feature>
<feature type="compositionally biased region" description="Acidic residues" evidence="1">
    <location>
        <begin position="65"/>
        <end position="86"/>
    </location>
</feature>
<proteinExistence type="predicted"/>
<dbReference type="Proteomes" id="UP001140076">
    <property type="component" value="Unassembled WGS sequence"/>
</dbReference>